<dbReference type="EMBL" id="CAJVPV010039793">
    <property type="protein sequence ID" value="CAG8759092.1"/>
    <property type="molecule type" value="Genomic_DNA"/>
</dbReference>
<accession>A0A9N9J4G2</accession>
<proteinExistence type="predicted"/>
<name>A0A9N9J4G2_9GLOM</name>
<dbReference type="AlphaFoldDB" id="A0A9N9J4G2"/>
<comment type="caution">
    <text evidence="1">The sequence shown here is derived from an EMBL/GenBank/DDBJ whole genome shotgun (WGS) entry which is preliminary data.</text>
</comment>
<feature type="non-terminal residue" evidence="1">
    <location>
        <position position="1"/>
    </location>
</feature>
<dbReference type="Proteomes" id="UP000789342">
    <property type="component" value="Unassembled WGS sequence"/>
</dbReference>
<protein>
    <submittedName>
        <fullName evidence="1">2885_t:CDS:1</fullName>
    </submittedName>
</protein>
<reference evidence="1" key="1">
    <citation type="submission" date="2021-06" db="EMBL/GenBank/DDBJ databases">
        <authorList>
            <person name="Kallberg Y."/>
            <person name="Tangrot J."/>
            <person name="Rosling A."/>
        </authorList>
    </citation>
    <scope>NUCLEOTIDE SEQUENCE</scope>
    <source>
        <strain evidence="1">CL551</strain>
    </source>
</reference>
<keyword evidence="2" id="KW-1185">Reference proteome</keyword>
<sequence length="118" mass="13615">EIYVKISNEAEQLYYQIIKTDHPQNEPSLEEPPPVIPQPPIEEFNFPNNSLLYPSFAPISPWRYYPLENQIYQFGCINDGLSNQLTFPPTEAHSVFSLDINDLSSINFDTFNNNYSAL</sequence>
<feature type="non-terminal residue" evidence="1">
    <location>
        <position position="118"/>
    </location>
</feature>
<evidence type="ECO:0000313" key="1">
    <source>
        <dbReference type="EMBL" id="CAG8759092.1"/>
    </source>
</evidence>
<organism evidence="1 2">
    <name type="scientific">Acaulospora morrowiae</name>
    <dbReference type="NCBI Taxonomy" id="94023"/>
    <lineage>
        <taxon>Eukaryota</taxon>
        <taxon>Fungi</taxon>
        <taxon>Fungi incertae sedis</taxon>
        <taxon>Mucoromycota</taxon>
        <taxon>Glomeromycotina</taxon>
        <taxon>Glomeromycetes</taxon>
        <taxon>Diversisporales</taxon>
        <taxon>Acaulosporaceae</taxon>
        <taxon>Acaulospora</taxon>
    </lineage>
</organism>
<gene>
    <name evidence="1" type="ORF">AMORRO_LOCUS15793</name>
</gene>
<evidence type="ECO:0000313" key="2">
    <source>
        <dbReference type="Proteomes" id="UP000789342"/>
    </source>
</evidence>